<protein>
    <recommendedName>
        <fullName evidence="4">Outer membrane beta-barrel porin/alpha-amylase</fullName>
    </recommendedName>
</protein>
<evidence type="ECO:0008006" key="4">
    <source>
        <dbReference type="Google" id="ProtNLM"/>
    </source>
</evidence>
<dbReference type="InParanoid" id="A0A4R6QSK4"/>
<comment type="caution">
    <text evidence="2">The sequence shown here is derived from an EMBL/GenBank/DDBJ whole genome shotgun (WGS) entry which is preliminary data.</text>
</comment>
<feature type="chain" id="PRO_5020282779" description="Outer membrane beta-barrel porin/alpha-amylase" evidence="1">
    <location>
        <begin position="23"/>
        <end position="238"/>
    </location>
</feature>
<name>A0A4R6QSK4_9BURK</name>
<evidence type="ECO:0000313" key="3">
    <source>
        <dbReference type="Proteomes" id="UP000295361"/>
    </source>
</evidence>
<evidence type="ECO:0000256" key="1">
    <source>
        <dbReference type="SAM" id="SignalP"/>
    </source>
</evidence>
<organism evidence="2 3">
    <name type="scientific">Roseateles toxinivorans</name>
    <dbReference type="NCBI Taxonomy" id="270368"/>
    <lineage>
        <taxon>Bacteria</taxon>
        <taxon>Pseudomonadati</taxon>
        <taxon>Pseudomonadota</taxon>
        <taxon>Betaproteobacteria</taxon>
        <taxon>Burkholderiales</taxon>
        <taxon>Sphaerotilaceae</taxon>
        <taxon>Roseateles</taxon>
    </lineage>
</organism>
<dbReference type="Proteomes" id="UP000295361">
    <property type="component" value="Unassembled WGS sequence"/>
</dbReference>
<accession>A0A4R6QSK4</accession>
<sequence>MALRLTLLCAVAGICSSPSVWAGRPLSSDDAATADPGTCQVESWLERQGGDRTLVIAPACGIAPGMELAADYSTLHPRDVLHAGAGLAFKWVPETWAWDTPAGAVQLGLKLSASWLRPSGTGWQHSELGALGLLTLQPHEDWALHANLGRVRERSSGSGATLLNLALSWTPTEQAQLFAETLANNRRQVFGGTVNTVGGRWWLLKDVLGLDLTASREAGSGARTVWSLGFGWYGLRLP</sequence>
<gene>
    <name evidence="2" type="ORF">DES47_10179</name>
</gene>
<proteinExistence type="predicted"/>
<feature type="signal peptide" evidence="1">
    <location>
        <begin position="1"/>
        <end position="22"/>
    </location>
</feature>
<dbReference type="OrthoDB" id="8526647at2"/>
<evidence type="ECO:0000313" key="2">
    <source>
        <dbReference type="EMBL" id="TDP74033.1"/>
    </source>
</evidence>
<keyword evidence="3" id="KW-1185">Reference proteome</keyword>
<keyword evidence="1" id="KW-0732">Signal</keyword>
<dbReference type="EMBL" id="SNXS01000001">
    <property type="protein sequence ID" value="TDP74033.1"/>
    <property type="molecule type" value="Genomic_DNA"/>
</dbReference>
<reference evidence="2 3" key="1">
    <citation type="submission" date="2019-03" db="EMBL/GenBank/DDBJ databases">
        <title>Genomic Encyclopedia of Type Strains, Phase IV (KMG-IV): sequencing the most valuable type-strain genomes for metagenomic binning, comparative biology and taxonomic classification.</title>
        <authorList>
            <person name="Goeker M."/>
        </authorList>
    </citation>
    <scope>NUCLEOTIDE SEQUENCE [LARGE SCALE GENOMIC DNA]</scope>
    <source>
        <strain evidence="2 3">DSM 16998</strain>
    </source>
</reference>
<dbReference type="RefSeq" id="WP_133698700.1">
    <property type="nucleotide sequence ID" value="NZ_SNXS01000001.1"/>
</dbReference>
<dbReference type="AlphaFoldDB" id="A0A4R6QSK4"/>